<reference evidence="6 7" key="1">
    <citation type="submission" date="2020-02" db="EMBL/GenBank/DDBJ databases">
        <authorList>
            <person name="Ma Q."/>
            <person name="Huang Y."/>
            <person name="Song X."/>
            <person name="Pei D."/>
        </authorList>
    </citation>
    <scope>NUCLEOTIDE SEQUENCE [LARGE SCALE GENOMIC DNA]</scope>
    <source>
        <strain evidence="6">Sxm20200214</strain>
        <tissue evidence="6">Leaf</tissue>
    </source>
</reference>
<keyword evidence="2 4" id="KW-0808">Transferase</keyword>
<accession>A0A8X7Q584</accession>
<dbReference type="Proteomes" id="UP000886595">
    <property type="component" value="Unassembled WGS sequence"/>
</dbReference>
<keyword evidence="7" id="KW-1185">Reference proteome</keyword>
<dbReference type="InterPro" id="IPR005522">
    <property type="entry name" value="IPK"/>
</dbReference>
<dbReference type="EC" id="2.7.1.140" evidence="4"/>
<evidence type="ECO:0000256" key="5">
    <source>
        <dbReference type="SAM" id="SignalP"/>
    </source>
</evidence>
<dbReference type="GO" id="GO:0005524">
    <property type="term" value="F:ATP binding"/>
    <property type="evidence" value="ECO:0007669"/>
    <property type="project" value="UniProtKB-KW"/>
</dbReference>
<dbReference type="InterPro" id="IPR038286">
    <property type="entry name" value="IPK_sf"/>
</dbReference>
<comment type="similarity">
    <text evidence="1 4">Belongs to the inositol phosphokinase (IPK) family.</text>
</comment>
<dbReference type="GO" id="GO:0051765">
    <property type="term" value="F:inositol tetrakisphosphate kinase activity"/>
    <property type="evidence" value="ECO:0007669"/>
    <property type="project" value="TreeGrafter"/>
</dbReference>
<dbReference type="AlphaFoldDB" id="A0A8X7Q584"/>
<evidence type="ECO:0000256" key="2">
    <source>
        <dbReference type="ARBA" id="ARBA00022679"/>
    </source>
</evidence>
<protein>
    <recommendedName>
        <fullName evidence="4">Inositol polyphosphate multikinase</fullName>
        <ecNumber evidence="4">2.7.1.140</ecNumber>
        <ecNumber evidence="4">2.7.1.151</ecNumber>
    </recommendedName>
</protein>
<dbReference type="GO" id="GO:0005634">
    <property type="term" value="C:nucleus"/>
    <property type="evidence" value="ECO:0007669"/>
    <property type="project" value="TreeGrafter"/>
</dbReference>
<dbReference type="GO" id="GO:0008440">
    <property type="term" value="F:inositol-1,4,5-trisphosphate 3-kinase activity"/>
    <property type="evidence" value="ECO:0007669"/>
    <property type="project" value="TreeGrafter"/>
</dbReference>
<dbReference type="GO" id="GO:0005737">
    <property type="term" value="C:cytoplasm"/>
    <property type="evidence" value="ECO:0007669"/>
    <property type="project" value="TreeGrafter"/>
</dbReference>
<evidence type="ECO:0000313" key="6">
    <source>
        <dbReference type="EMBL" id="KAG2261339.1"/>
    </source>
</evidence>
<sequence>MKLFGPCLSRRILRKFLMKSGFLFLVDTVCCTRMLKDPEHQVAGHMAKDGRLGPLVDGEGRFFKPFQSNGRGEDEAKFYESFSSNKNVPDHIRGYFPVYHGTQVLEASNGSGKFPHIVLDDVVSGYQNPSGMDVKIGSRTWYPGVSEEYFNQCLKNDRETTSVSLGFRHAGFKIFDHKESRFWIVEYKVVHRYKVDDARLALRKFVSSNSLADSIPDCAFASEVYGGSSGILAQLLELKAWFETQTLYHFNSCSVYMFYENESISMKGGHGARAQVKLVDFTHVLDGDGVVDHNFLGGLSSFIRFIKNILES</sequence>
<comment type="catalytic activity">
    <reaction evidence="4">
        <text>1D-myo-inositol 1,4,5-trisphosphate + 2 ATP = 1D-myo-inositol 1,3,4,5,6-pentakisphosphate + 2 ADP + 2 H(+)</text>
        <dbReference type="Rhea" id="RHEA:32359"/>
        <dbReference type="ChEBI" id="CHEBI:15378"/>
        <dbReference type="ChEBI" id="CHEBI:30616"/>
        <dbReference type="ChEBI" id="CHEBI:57733"/>
        <dbReference type="ChEBI" id="CHEBI:203600"/>
        <dbReference type="ChEBI" id="CHEBI:456216"/>
        <dbReference type="EC" id="2.7.1.151"/>
    </reaction>
</comment>
<comment type="catalytic activity">
    <reaction evidence="4">
        <text>1D-myo-inositol 1,3,4,6-tetrakisphosphate + ATP = 1D-myo-inositol 1,3,4,5,6-pentakisphosphate + ADP + H(+)</text>
        <dbReference type="Rhea" id="RHEA:12717"/>
        <dbReference type="ChEBI" id="CHEBI:15378"/>
        <dbReference type="ChEBI" id="CHEBI:30616"/>
        <dbReference type="ChEBI" id="CHEBI:57660"/>
        <dbReference type="ChEBI" id="CHEBI:57733"/>
        <dbReference type="ChEBI" id="CHEBI:456216"/>
        <dbReference type="EC" id="2.7.1.140"/>
    </reaction>
</comment>
<dbReference type="OrthoDB" id="5958943at2759"/>
<keyword evidence="4" id="KW-0547">Nucleotide-binding</keyword>
<gene>
    <name evidence="6" type="ORF">Bca52824_068418</name>
</gene>
<dbReference type="EMBL" id="JAAMPC010000014">
    <property type="protein sequence ID" value="KAG2261339.1"/>
    <property type="molecule type" value="Genomic_DNA"/>
</dbReference>
<dbReference type="GO" id="GO:0032958">
    <property type="term" value="P:inositol phosphate biosynthetic process"/>
    <property type="evidence" value="ECO:0007669"/>
    <property type="project" value="InterPro"/>
</dbReference>
<organism evidence="6 7">
    <name type="scientific">Brassica carinata</name>
    <name type="common">Ethiopian mustard</name>
    <name type="synonym">Abyssinian cabbage</name>
    <dbReference type="NCBI Taxonomy" id="52824"/>
    <lineage>
        <taxon>Eukaryota</taxon>
        <taxon>Viridiplantae</taxon>
        <taxon>Streptophyta</taxon>
        <taxon>Embryophyta</taxon>
        <taxon>Tracheophyta</taxon>
        <taxon>Spermatophyta</taxon>
        <taxon>Magnoliopsida</taxon>
        <taxon>eudicotyledons</taxon>
        <taxon>Gunneridae</taxon>
        <taxon>Pentapetalae</taxon>
        <taxon>rosids</taxon>
        <taxon>malvids</taxon>
        <taxon>Brassicales</taxon>
        <taxon>Brassicaceae</taxon>
        <taxon>Brassiceae</taxon>
        <taxon>Brassica</taxon>
    </lineage>
</organism>
<feature type="chain" id="PRO_5036460471" description="Inositol polyphosphate multikinase" evidence="5">
    <location>
        <begin position="32"/>
        <end position="312"/>
    </location>
</feature>
<keyword evidence="4" id="KW-0067">ATP-binding</keyword>
<dbReference type="SUPFAM" id="SSF56104">
    <property type="entry name" value="SAICAR synthase-like"/>
    <property type="match status" value="1"/>
</dbReference>
<name>A0A8X7Q584_BRACI</name>
<keyword evidence="5" id="KW-0732">Signal</keyword>
<evidence type="ECO:0000256" key="1">
    <source>
        <dbReference type="ARBA" id="ARBA00007374"/>
    </source>
</evidence>
<evidence type="ECO:0000256" key="3">
    <source>
        <dbReference type="ARBA" id="ARBA00022777"/>
    </source>
</evidence>
<dbReference type="Pfam" id="PF03770">
    <property type="entry name" value="IPK"/>
    <property type="match status" value="1"/>
</dbReference>
<comment type="function">
    <text evidence="4">Inositol phosphate kinase with a broad substrate specificity.</text>
</comment>
<dbReference type="EC" id="2.7.1.151" evidence="4"/>
<dbReference type="PANTHER" id="PTHR12400:SF89">
    <property type="entry name" value="INOSITOL POLYPHOSPHATE MULTIKINASE"/>
    <property type="match status" value="1"/>
</dbReference>
<proteinExistence type="inferred from homology"/>
<dbReference type="Gene3D" id="3.30.470.160">
    <property type="entry name" value="Inositol polyphosphate kinase"/>
    <property type="match status" value="1"/>
</dbReference>
<evidence type="ECO:0000313" key="7">
    <source>
        <dbReference type="Proteomes" id="UP000886595"/>
    </source>
</evidence>
<evidence type="ECO:0000256" key="4">
    <source>
        <dbReference type="RuleBase" id="RU363090"/>
    </source>
</evidence>
<keyword evidence="3 4" id="KW-0418">Kinase</keyword>
<feature type="signal peptide" evidence="5">
    <location>
        <begin position="1"/>
        <end position="31"/>
    </location>
</feature>
<dbReference type="PANTHER" id="PTHR12400">
    <property type="entry name" value="INOSITOL POLYPHOSPHATE KINASE"/>
    <property type="match status" value="1"/>
</dbReference>
<comment type="caution">
    <text evidence="6">The sequence shown here is derived from an EMBL/GenBank/DDBJ whole genome shotgun (WGS) entry which is preliminary data.</text>
</comment>